<dbReference type="PANTHER" id="PTHR21686">
    <property type="entry name" value="DEOXYNUCLEOTIDYLTRANSFERASE TERMINAL-INTERACTING PROTEIN 2"/>
    <property type="match status" value="1"/>
</dbReference>
<proteinExistence type="predicted"/>
<protein>
    <submittedName>
        <fullName evidence="4">Nucleolus protein required for cell viability</fullName>
    </submittedName>
</protein>
<dbReference type="Proteomes" id="UP001498771">
    <property type="component" value="Unassembled WGS sequence"/>
</dbReference>
<evidence type="ECO:0000259" key="3">
    <source>
        <dbReference type="Pfam" id="PF08698"/>
    </source>
</evidence>
<reference evidence="4 5" key="1">
    <citation type="submission" date="2024-03" db="EMBL/GenBank/DDBJ databases">
        <title>Genome-scale model development and genomic sequencing of the oleaginous clade Lipomyces.</title>
        <authorList>
            <consortium name="Lawrence Berkeley National Laboratory"/>
            <person name="Czajka J.J."/>
            <person name="Han Y."/>
            <person name="Kim J."/>
            <person name="Mondo S.J."/>
            <person name="Hofstad B.A."/>
            <person name="Robles A."/>
            <person name="Haridas S."/>
            <person name="Riley R."/>
            <person name="LaButti K."/>
            <person name="Pangilinan J."/>
            <person name="Andreopoulos W."/>
            <person name="Lipzen A."/>
            <person name="Yan J."/>
            <person name="Wang M."/>
            <person name="Ng V."/>
            <person name="Grigoriev I.V."/>
            <person name="Spatafora J.W."/>
            <person name="Magnuson J.K."/>
            <person name="Baker S.E."/>
            <person name="Pomraning K.R."/>
        </authorList>
    </citation>
    <scope>NUCLEOTIDE SEQUENCE [LARGE SCALE GENOMIC DNA]</scope>
    <source>
        <strain evidence="4 5">Phaff 52-87</strain>
    </source>
</reference>
<dbReference type="RefSeq" id="XP_064765579.1">
    <property type="nucleotide sequence ID" value="XM_064913720.1"/>
</dbReference>
<evidence type="ECO:0000313" key="5">
    <source>
        <dbReference type="Proteomes" id="UP001498771"/>
    </source>
</evidence>
<organism evidence="4 5">
    <name type="scientific">Myxozyma melibiosi</name>
    <dbReference type="NCBI Taxonomy" id="54550"/>
    <lineage>
        <taxon>Eukaryota</taxon>
        <taxon>Fungi</taxon>
        <taxon>Dikarya</taxon>
        <taxon>Ascomycota</taxon>
        <taxon>Saccharomycotina</taxon>
        <taxon>Lipomycetes</taxon>
        <taxon>Lipomycetales</taxon>
        <taxon>Lipomycetaceae</taxon>
        <taxon>Myxozyma</taxon>
    </lineage>
</organism>
<keyword evidence="5" id="KW-1185">Reference proteome</keyword>
<dbReference type="GeneID" id="90039232"/>
<comment type="caution">
    <text evidence="4">The sequence shown here is derived from an EMBL/GenBank/DDBJ whole genome shotgun (WGS) entry which is preliminary data.</text>
</comment>
<feature type="domain" description="Fcf2 pre-rRNA processing C-terminal" evidence="3">
    <location>
        <begin position="90"/>
        <end position="183"/>
    </location>
</feature>
<dbReference type="Pfam" id="PF08698">
    <property type="entry name" value="Fcf2"/>
    <property type="match status" value="1"/>
</dbReference>
<dbReference type="PANTHER" id="PTHR21686:SF12">
    <property type="entry name" value="DEOXYNUCLEOTIDYLTRANSFERASE TERMINAL-INTERACTING PROTEIN 2"/>
    <property type="match status" value="1"/>
</dbReference>
<evidence type="ECO:0000256" key="1">
    <source>
        <dbReference type="ARBA" id="ARBA00004604"/>
    </source>
</evidence>
<dbReference type="InterPro" id="IPR014810">
    <property type="entry name" value="Fcf2_C"/>
</dbReference>
<dbReference type="EMBL" id="JBBJBU010000016">
    <property type="protein sequence ID" value="KAK7202546.1"/>
    <property type="molecule type" value="Genomic_DNA"/>
</dbReference>
<gene>
    <name evidence="4" type="ORF">BZA70DRAFT_285329</name>
</gene>
<accession>A0ABR1EY71</accession>
<sequence length="207" mass="24082">MTEEKEMYELTDADVLEATAQIEQTSARAVLERIPRLQGLYAEPEEYLQNTSGIVKINTKALSSGSSSKVELRSVVDYSKIKKDAKMAKEDTAGEKWFDMPKTEMTPQIKRDLQLLKLRHVLDPKRHYRRPDDKAEMKYFQPGTIVEGPTEFFSARLTKKERKQTLADEIMADERAKTYFKNKYEEIQKAKTSGGKRHYKKVLKKRR</sequence>
<evidence type="ECO:0000313" key="4">
    <source>
        <dbReference type="EMBL" id="KAK7202546.1"/>
    </source>
</evidence>
<evidence type="ECO:0000256" key="2">
    <source>
        <dbReference type="ARBA" id="ARBA00023242"/>
    </source>
</evidence>
<comment type="subcellular location">
    <subcellularLocation>
        <location evidence="1">Nucleus</location>
        <location evidence="1">Nucleolus</location>
    </subcellularLocation>
</comment>
<keyword evidence="2" id="KW-0539">Nucleus</keyword>
<dbReference type="InterPro" id="IPR039883">
    <property type="entry name" value="Fcf2/DNTTIP2"/>
</dbReference>
<name>A0ABR1EY71_9ASCO</name>